<keyword evidence="12 13" id="KW-0407">Ion channel</keyword>
<comment type="subcellular location">
    <subcellularLocation>
        <location evidence="1 13">Cell membrane</location>
        <topology evidence="1 13">Multi-pass membrane protein</topology>
    </subcellularLocation>
</comment>
<feature type="transmembrane region" description="Helical" evidence="13">
    <location>
        <begin position="52"/>
        <end position="80"/>
    </location>
</feature>
<dbReference type="OrthoDB" id="6511898at2759"/>
<proteinExistence type="inferred from homology"/>
<feature type="transmembrane region" description="Helical" evidence="13">
    <location>
        <begin position="256"/>
        <end position="277"/>
    </location>
</feature>
<evidence type="ECO:0000256" key="2">
    <source>
        <dbReference type="ARBA" id="ARBA00009849"/>
    </source>
</evidence>
<evidence type="ECO:0000256" key="7">
    <source>
        <dbReference type="ARBA" id="ARBA00023065"/>
    </source>
</evidence>
<evidence type="ECO:0000256" key="13">
    <source>
        <dbReference type="RuleBase" id="RU361114"/>
    </source>
</evidence>
<evidence type="ECO:0000256" key="1">
    <source>
        <dbReference type="ARBA" id="ARBA00004651"/>
    </source>
</evidence>
<reference evidence="15" key="4">
    <citation type="journal article" date="2022" name="Res Sq">
        <title>Comparative Genomics Reveals Insights into the Divergent Evolution of Astigmatic Mites and Household Pest Adaptations.</title>
        <authorList>
            <person name="Xiong Q."/>
            <person name="Wan A.T.-Y."/>
            <person name="Liu X.-Y."/>
            <person name="Fung C.S.-H."/>
            <person name="Xiao X."/>
            <person name="Malainual N."/>
            <person name="Hou J."/>
            <person name="Wang L."/>
            <person name="Wang M."/>
            <person name="Yang K."/>
            <person name="Cui Y."/>
            <person name="Leung E."/>
            <person name="Nong W."/>
            <person name="Shin S.-K."/>
            <person name="Au S."/>
            <person name="Jeong K.Y."/>
            <person name="Chew F.T."/>
            <person name="Hui J."/>
            <person name="Leung T.F."/>
            <person name="Tungtrongchitr A."/>
            <person name="Zhong N."/>
            <person name="Liu Z."/>
            <person name="Tsui S."/>
        </authorList>
    </citation>
    <scope>NUCLEOTIDE SEQUENCE</scope>
    <source>
        <strain evidence="15">Derf</strain>
        <tissue evidence="15">Whole organism</tissue>
    </source>
</reference>
<keyword evidence="11 13" id="KW-0868">Chloride</keyword>
<keyword evidence="16" id="KW-1185">Reference proteome</keyword>
<dbReference type="GO" id="GO:0005886">
    <property type="term" value="C:plasma membrane"/>
    <property type="evidence" value="ECO:0007669"/>
    <property type="project" value="UniProtKB-SubCell"/>
</dbReference>
<evidence type="ECO:0000256" key="10">
    <source>
        <dbReference type="ARBA" id="ARBA00023180"/>
    </source>
</evidence>
<dbReference type="Proteomes" id="UP000790347">
    <property type="component" value="Unassembled WGS sequence"/>
</dbReference>
<accession>A0A922I0E6</accession>
<comment type="similarity">
    <text evidence="2 13">Belongs to the tweety family.</text>
</comment>
<keyword evidence="5 13" id="KW-0812">Transmembrane</keyword>
<evidence type="ECO:0000256" key="3">
    <source>
        <dbReference type="ARBA" id="ARBA00022448"/>
    </source>
</evidence>
<evidence type="ECO:0000256" key="9">
    <source>
        <dbReference type="ARBA" id="ARBA00023173"/>
    </source>
</evidence>
<reference evidence="14" key="3">
    <citation type="journal article" date="2021" name="World Allergy Organ. J.">
        <title>Chromosome-level assembly of Dermatophagoides farinae genome and transcriptome reveals two novel allergens Der f 37 and Der f 39.</title>
        <authorList>
            <person name="Chen J."/>
            <person name="Cai Z."/>
            <person name="Fan D."/>
            <person name="Hu J."/>
            <person name="Hou Y."/>
            <person name="He Y."/>
            <person name="Zhang Z."/>
            <person name="Zhao Z."/>
            <person name="Gao P."/>
            <person name="Hu W."/>
            <person name="Sun J."/>
            <person name="Li J."/>
            <person name="Ji K."/>
        </authorList>
    </citation>
    <scope>NUCLEOTIDE SEQUENCE</scope>
    <source>
        <strain evidence="14">JKM2019</strain>
    </source>
</reference>
<keyword evidence="4" id="KW-1003">Cell membrane</keyword>
<keyword evidence="10" id="KW-0325">Glycoprotein</keyword>
<dbReference type="EMBL" id="SDOV01000001">
    <property type="protein sequence ID" value="KAH7646254.1"/>
    <property type="molecule type" value="Genomic_DNA"/>
</dbReference>
<dbReference type="GO" id="GO:0034707">
    <property type="term" value="C:chloride channel complex"/>
    <property type="evidence" value="ECO:0007669"/>
    <property type="project" value="UniProtKB-UniRule"/>
</dbReference>
<organism evidence="15 16">
    <name type="scientific">Dermatophagoides farinae</name>
    <name type="common">American house dust mite</name>
    <dbReference type="NCBI Taxonomy" id="6954"/>
    <lineage>
        <taxon>Eukaryota</taxon>
        <taxon>Metazoa</taxon>
        <taxon>Ecdysozoa</taxon>
        <taxon>Arthropoda</taxon>
        <taxon>Chelicerata</taxon>
        <taxon>Arachnida</taxon>
        <taxon>Acari</taxon>
        <taxon>Acariformes</taxon>
        <taxon>Sarcoptiformes</taxon>
        <taxon>Astigmata</taxon>
        <taxon>Psoroptidia</taxon>
        <taxon>Analgoidea</taxon>
        <taxon>Pyroglyphidae</taxon>
        <taxon>Dermatophagoidinae</taxon>
        <taxon>Dermatophagoides</taxon>
    </lineage>
</organism>
<keyword evidence="7 13" id="KW-0406">Ion transport</keyword>
<evidence type="ECO:0000313" key="16">
    <source>
        <dbReference type="Proteomes" id="UP000790347"/>
    </source>
</evidence>
<name>A0A922I0E6_DERFA</name>
<keyword evidence="6 13" id="KW-1133">Transmembrane helix</keyword>
<dbReference type="GO" id="GO:0005229">
    <property type="term" value="F:intracellularly calcium-gated chloride channel activity"/>
    <property type="evidence" value="ECO:0007669"/>
    <property type="project" value="TreeGrafter"/>
</dbReference>
<evidence type="ECO:0000313" key="15">
    <source>
        <dbReference type="EMBL" id="KAH9516675.1"/>
    </source>
</evidence>
<feature type="transmembrane region" description="Helical" evidence="13">
    <location>
        <begin position="101"/>
        <end position="122"/>
    </location>
</feature>
<dbReference type="PANTHER" id="PTHR12424:SF8">
    <property type="entry name" value="PROTEIN TWEETY"/>
    <property type="match status" value="1"/>
</dbReference>
<keyword evidence="3 13" id="KW-0813">Transport</keyword>
<dbReference type="InterPro" id="IPR006990">
    <property type="entry name" value="Tweety"/>
</dbReference>
<protein>
    <recommendedName>
        <fullName evidence="13">Protein tweety homolog</fullName>
    </recommendedName>
</protein>
<evidence type="ECO:0000256" key="4">
    <source>
        <dbReference type="ARBA" id="ARBA00022475"/>
    </source>
</evidence>
<evidence type="ECO:0000256" key="11">
    <source>
        <dbReference type="ARBA" id="ARBA00023214"/>
    </source>
</evidence>
<evidence type="ECO:0000256" key="6">
    <source>
        <dbReference type="ARBA" id="ARBA00022989"/>
    </source>
</evidence>
<dbReference type="AlphaFoldDB" id="A0A922I0E6"/>
<feature type="transmembrane region" description="Helical" evidence="13">
    <location>
        <begin position="404"/>
        <end position="421"/>
    </location>
</feature>
<dbReference type="EMBL" id="ASGP02000003">
    <property type="protein sequence ID" value="KAH9516675.1"/>
    <property type="molecule type" value="Genomic_DNA"/>
</dbReference>
<sequence>MKMFEYHPHGYNISAMAIVFNSIPHIRLTNEGLIPLSNTTFDYGRIAYLNSLLITFIIPLFILLIIFFFYILYLFILRYLEHYQSSSSAKKKFQTQQPCRLILTIFGFISIGILLYGLILMHQGFRNTSNIMDEFILASNNSKQTLREWNDYLQKGQSNNNSSIMQTSSNNNHPQYYLKRLNETIQFYTNASSVKRMKWAYNIYQWSTYSLIFMNLFDIFTMLAYWLILVIFGCFCRYGYNSDNNDNDGDNRLKRFILITFTMVILQTWMFDSHLVITMANSDFCLSAKQSIADMAVYKFPENNFTMPMVNYYLDCDLPKQLNLQEHKHNVINYLDSFDRLEIFKLPVGKIVTQNWNFIDSIKKNLNETYQTMTCEHLNEIINRGLSQYCSQPIDGLTLLTTGHFIHFLLTLIMLFIVTFAY</sequence>
<evidence type="ECO:0000256" key="5">
    <source>
        <dbReference type="ARBA" id="ARBA00022692"/>
    </source>
</evidence>
<keyword evidence="8 13" id="KW-0472">Membrane</keyword>
<reference evidence="14" key="2">
    <citation type="submission" date="2020-06" db="EMBL/GenBank/DDBJ databases">
        <authorList>
            <person name="Ji K."/>
            <person name="Li J."/>
        </authorList>
    </citation>
    <scope>NUCLEOTIDE SEQUENCE</scope>
    <source>
        <strain evidence="14">JKM2019</strain>
        <tissue evidence="14">Whole body</tissue>
    </source>
</reference>
<keyword evidence="9 13" id="KW-0869">Chloride channel</keyword>
<gene>
    <name evidence="15" type="ORF">DERF_007401</name>
    <name evidence="14" type="ORF">HUG17_1792</name>
</gene>
<evidence type="ECO:0000313" key="14">
    <source>
        <dbReference type="EMBL" id="KAH7646254.1"/>
    </source>
</evidence>
<comment type="caution">
    <text evidence="15">The sequence shown here is derived from an EMBL/GenBank/DDBJ whole genome shotgun (WGS) entry which is preliminary data.</text>
</comment>
<comment type="function">
    <text evidence="13">Probable chloride channel.</text>
</comment>
<evidence type="ECO:0000256" key="8">
    <source>
        <dbReference type="ARBA" id="ARBA00023136"/>
    </source>
</evidence>
<dbReference type="PANTHER" id="PTHR12424">
    <property type="entry name" value="TWEETY-RELATED"/>
    <property type="match status" value="1"/>
</dbReference>
<dbReference type="Proteomes" id="UP000828236">
    <property type="component" value="Unassembled WGS sequence"/>
</dbReference>
<evidence type="ECO:0000256" key="12">
    <source>
        <dbReference type="ARBA" id="ARBA00023303"/>
    </source>
</evidence>
<reference evidence="15" key="1">
    <citation type="submission" date="2013-05" db="EMBL/GenBank/DDBJ databases">
        <authorList>
            <person name="Yim A.K.Y."/>
            <person name="Chan T.F."/>
            <person name="Ji K.M."/>
            <person name="Liu X.Y."/>
            <person name="Zhou J.W."/>
            <person name="Li R.Q."/>
            <person name="Yang K.Y."/>
            <person name="Li J."/>
            <person name="Li M."/>
            <person name="Law P.T.W."/>
            <person name="Wu Y.L."/>
            <person name="Cai Z.L."/>
            <person name="Qin H."/>
            <person name="Bao Y."/>
            <person name="Leung R.K.K."/>
            <person name="Ng P.K.S."/>
            <person name="Zou J."/>
            <person name="Zhong X.J."/>
            <person name="Ran P.X."/>
            <person name="Zhong N.S."/>
            <person name="Liu Z.G."/>
            <person name="Tsui S.K.W."/>
        </authorList>
    </citation>
    <scope>NUCLEOTIDE SEQUENCE</scope>
    <source>
        <strain evidence="15">Derf</strain>
        <tissue evidence="15">Whole organism</tissue>
    </source>
</reference>
<dbReference type="GO" id="GO:0072320">
    <property type="term" value="F:volume-sensitive chloride channel activity"/>
    <property type="evidence" value="ECO:0007669"/>
    <property type="project" value="TreeGrafter"/>
</dbReference>
<feature type="transmembrane region" description="Helical" evidence="13">
    <location>
        <begin position="211"/>
        <end position="235"/>
    </location>
</feature>